<keyword evidence="1" id="KW-0472">Membrane</keyword>
<feature type="transmembrane region" description="Helical" evidence="1">
    <location>
        <begin position="180"/>
        <end position="201"/>
    </location>
</feature>
<feature type="domain" description="YdbS-like PH" evidence="2">
    <location>
        <begin position="394"/>
        <end position="472"/>
    </location>
</feature>
<evidence type="ECO:0000256" key="1">
    <source>
        <dbReference type="SAM" id="Phobius"/>
    </source>
</evidence>
<name>A0A5D4T3J8_9BACI</name>
<gene>
    <name evidence="3" type="ORF">FZC76_04440</name>
</gene>
<evidence type="ECO:0000313" key="3">
    <source>
        <dbReference type="EMBL" id="TYS69491.1"/>
    </source>
</evidence>
<proteinExistence type="predicted"/>
<feature type="transmembrane region" description="Helical" evidence="1">
    <location>
        <begin position="350"/>
        <end position="371"/>
    </location>
</feature>
<evidence type="ECO:0000259" key="2">
    <source>
        <dbReference type="Pfam" id="PF03703"/>
    </source>
</evidence>
<feature type="transmembrane region" description="Helical" evidence="1">
    <location>
        <begin position="45"/>
        <end position="67"/>
    </location>
</feature>
<evidence type="ECO:0000313" key="4">
    <source>
        <dbReference type="Proteomes" id="UP000322524"/>
    </source>
</evidence>
<dbReference type="PANTHER" id="PTHR34473">
    <property type="entry name" value="UPF0699 TRANSMEMBRANE PROTEIN YDBS"/>
    <property type="match status" value="1"/>
</dbReference>
<protein>
    <submittedName>
        <fullName evidence="3">PH domain-containing protein</fullName>
    </submittedName>
</protein>
<feature type="transmembrane region" description="Helical" evidence="1">
    <location>
        <begin position="12"/>
        <end position="33"/>
    </location>
</feature>
<keyword evidence="1" id="KW-0812">Transmembrane</keyword>
<feature type="domain" description="YdbS-like PH" evidence="2">
    <location>
        <begin position="251"/>
        <end position="325"/>
    </location>
</feature>
<dbReference type="PIRSF" id="PIRSF026631">
    <property type="entry name" value="UCP026631"/>
    <property type="match status" value="1"/>
</dbReference>
<dbReference type="OrthoDB" id="2317554at2"/>
<accession>A0A5D4T3J8</accession>
<feature type="transmembrane region" description="Helical" evidence="1">
    <location>
        <begin position="377"/>
        <end position="400"/>
    </location>
</feature>
<dbReference type="RefSeq" id="WP_148987071.1">
    <property type="nucleotide sequence ID" value="NZ_VTEV01000002.1"/>
</dbReference>
<comment type="caution">
    <text evidence="3">The sequence shown here is derived from an EMBL/GenBank/DDBJ whole genome shotgun (WGS) entry which is preliminary data.</text>
</comment>
<sequence length="487" mass="56272">MSQEVKRFHPAWIAVEVFALLKNSIAIFLFLFVLKINSTSEWIVWGRYLFLIGIAWTLIVIILKWFLYRYEVVGDSFVLKEGVFVKEQRTVSFDKIQNHYSKTTFIHKWFGLTSLTLETGTSLEGSAVHFPVLTVFEKERILSRLLDKTPLEGEVDHNEVGSGGDVTVHFRSNKKDLFKASFTSLSFLAIFPLLTTIYFNLADFFNIEDTAEGALDYLLLHWWMLIILFVLAMVISVGIGYLQTTIKYGNYEISDDAEHIYIKKGVGSTSSFAISKEKVQAVVVEQSLTKRLLGLASVKLISVGEMKTEEQETSSLYPFMQKHEAYLLLETLLPHYPIQEEMERFPIKVLWYKLLVPYYFTIIAAVGLFLFKKEWLWAAGVVFAISLVTRVLDYLFTSYLRQGNTVQIRKGGLTNETFITHYNRIQQVSVEHSWLQRRFGIATLYFQNRANPLHISELSGVSKEEAGDFYHWFKGKRESLVRRERVS</sequence>
<dbReference type="PANTHER" id="PTHR34473:SF2">
    <property type="entry name" value="UPF0699 TRANSMEMBRANE PROTEIN YDBT"/>
    <property type="match status" value="1"/>
</dbReference>
<dbReference type="InterPro" id="IPR005182">
    <property type="entry name" value="YdbS-like_PH"/>
</dbReference>
<feature type="transmembrane region" description="Helical" evidence="1">
    <location>
        <begin position="221"/>
        <end position="242"/>
    </location>
</feature>
<keyword evidence="1" id="KW-1133">Transmembrane helix</keyword>
<feature type="domain" description="YdbS-like PH" evidence="2">
    <location>
        <begin position="65"/>
        <end position="139"/>
    </location>
</feature>
<dbReference type="InterPro" id="IPR014529">
    <property type="entry name" value="UCP026631"/>
</dbReference>
<dbReference type="AlphaFoldDB" id="A0A5D4T3J8"/>
<dbReference type="EMBL" id="VTEV01000002">
    <property type="protein sequence ID" value="TYS69491.1"/>
    <property type="molecule type" value="Genomic_DNA"/>
</dbReference>
<organism evidence="3 4">
    <name type="scientific">Sutcliffiella horikoshii</name>
    <dbReference type="NCBI Taxonomy" id="79883"/>
    <lineage>
        <taxon>Bacteria</taxon>
        <taxon>Bacillati</taxon>
        <taxon>Bacillota</taxon>
        <taxon>Bacilli</taxon>
        <taxon>Bacillales</taxon>
        <taxon>Bacillaceae</taxon>
        <taxon>Sutcliffiella</taxon>
    </lineage>
</organism>
<reference evidence="3 4" key="1">
    <citation type="submission" date="2019-08" db="EMBL/GenBank/DDBJ databases">
        <title>Bacillus genomes from the desert of Cuatro Cienegas, Coahuila.</title>
        <authorList>
            <person name="Olmedo-Alvarez G."/>
        </authorList>
    </citation>
    <scope>NUCLEOTIDE SEQUENCE [LARGE SCALE GENOMIC DNA]</scope>
    <source>
        <strain evidence="3 4">CH28_1T</strain>
    </source>
</reference>
<dbReference type="Pfam" id="PF03703">
    <property type="entry name" value="bPH_2"/>
    <property type="match status" value="3"/>
</dbReference>
<dbReference type="Proteomes" id="UP000322524">
    <property type="component" value="Unassembled WGS sequence"/>
</dbReference>